<gene>
    <name evidence="1" type="ORF">HID58_087182</name>
</gene>
<evidence type="ECO:0000313" key="1">
    <source>
        <dbReference type="EMBL" id="KAH0858921.1"/>
    </source>
</evidence>
<keyword evidence="2" id="KW-1185">Reference proteome</keyword>
<name>A0ABQ7XST0_BRANA</name>
<feature type="non-terminal residue" evidence="1">
    <location>
        <position position="1"/>
    </location>
</feature>
<evidence type="ECO:0000313" key="2">
    <source>
        <dbReference type="Proteomes" id="UP000824890"/>
    </source>
</evidence>
<sequence length="188" mass="21282">WPAWDDYSKIVEWPAWDNHSTIVEWPARPDHSTIVEWFDARTTRRLVSGLLGPTTRQSSSGSMLGTLDNRQVACSGRRLDDRRAVCEFGLVAQSMVLDDWSFRGLLGMTTRRSSSGSMVGPLDDHQVVPWSDHLTIIEWPAWDDHSTIVEWPALARTSRQSSSGLLLLGPLDDRRAVCEFGWLLRACF</sequence>
<proteinExistence type="predicted"/>
<dbReference type="Proteomes" id="UP000824890">
    <property type="component" value="Unassembled WGS sequence"/>
</dbReference>
<reference evidence="1 2" key="1">
    <citation type="submission" date="2021-05" db="EMBL/GenBank/DDBJ databases">
        <title>Genome Assembly of Synthetic Allotetraploid Brassica napus Reveals Homoeologous Exchanges between Subgenomes.</title>
        <authorList>
            <person name="Davis J.T."/>
        </authorList>
    </citation>
    <scope>NUCLEOTIDE SEQUENCE [LARGE SCALE GENOMIC DNA]</scope>
    <source>
        <strain evidence="2">cv. Da-Ae</strain>
        <tissue evidence="1">Seedling</tissue>
    </source>
</reference>
<organism evidence="1 2">
    <name type="scientific">Brassica napus</name>
    <name type="common">Rape</name>
    <dbReference type="NCBI Taxonomy" id="3708"/>
    <lineage>
        <taxon>Eukaryota</taxon>
        <taxon>Viridiplantae</taxon>
        <taxon>Streptophyta</taxon>
        <taxon>Embryophyta</taxon>
        <taxon>Tracheophyta</taxon>
        <taxon>Spermatophyta</taxon>
        <taxon>Magnoliopsida</taxon>
        <taxon>eudicotyledons</taxon>
        <taxon>Gunneridae</taxon>
        <taxon>Pentapetalae</taxon>
        <taxon>rosids</taxon>
        <taxon>malvids</taxon>
        <taxon>Brassicales</taxon>
        <taxon>Brassicaceae</taxon>
        <taxon>Brassiceae</taxon>
        <taxon>Brassica</taxon>
    </lineage>
</organism>
<comment type="caution">
    <text evidence="1">The sequence shown here is derived from an EMBL/GenBank/DDBJ whole genome shotgun (WGS) entry which is preliminary data.</text>
</comment>
<accession>A0ABQ7XST0</accession>
<protein>
    <submittedName>
        <fullName evidence="1">Uncharacterized protein</fullName>
    </submittedName>
</protein>
<dbReference type="EMBL" id="JAGKQM010000019">
    <property type="protein sequence ID" value="KAH0858921.1"/>
    <property type="molecule type" value="Genomic_DNA"/>
</dbReference>